<name>A0A8H3JAR4_9LECA</name>
<feature type="transmembrane region" description="Helical" evidence="2">
    <location>
        <begin position="84"/>
        <end position="106"/>
    </location>
</feature>
<feature type="region of interest" description="Disordered" evidence="1">
    <location>
        <begin position="112"/>
        <end position="131"/>
    </location>
</feature>
<evidence type="ECO:0000256" key="2">
    <source>
        <dbReference type="SAM" id="Phobius"/>
    </source>
</evidence>
<keyword evidence="2" id="KW-1133">Transmembrane helix</keyword>
<evidence type="ECO:0000256" key="3">
    <source>
        <dbReference type="SAM" id="SignalP"/>
    </source>
</evidence>
<sequence length="203" mass="22402">MNERSLRNILELALLLFLRFKPSESQSTLEPTVLATQNVPAMTTSTSASTTTSPYLAANNTYSGPETSPTTKAISSGFTTKDKVLIGFIVPIVAIVSFLLGMMHLWGRRKRRHSAKDTDVSDASSEATQPYLERKAELEANDRSLLELEAGQMRYERNGDDDIQEMSGVDARFEIDTVARPGMPSLGETHELRGEECSEEIEA</sequence>
<comment type="caution">
    <text evidence="4">The sequence shown here is derived from an EMBL/GenBank/DDBJ whole genome shotgun (WGS) entry which is preliminary data.</text>
</comment>
<keyword evidence="5" id="KW-1185">Reference proteome</keyword>
<feature type="chain" id="PRO_5034001472" evidence="3">
    <location>
        <begin position="26"/>
        <end position="203"/>
    </location>
</feature>
<keyword evidence="3" id="KW-0732">Signal</keyword>
<gene>
    <name evidence="4" type="ORF">ALECFALPRED_000595</name>
</gene>
<organism evidence="4 5">
    <name type="scientific">Alectoria fallacina</name>
    <dbReference type="NCBI Taxonomy" id="1903189"/>
    <lineage>
        <taxon>Eukaryota</taxon>
        <taxon>Fungi</taxon>
        <taxon>Dikarya</taxon>
        <taxon>Ascomycota</taxon>
        <taxon>Pezizomycotina</taxon>
        <taxon>Lecanoromycetes</taxon>
        <taxon>OSLEUM clade</taxon>
        <taxon>Lecanoromycetidae</taxon>
        <taxon>Lecanorales</taxon>
        <taxon>Lecanorineae</taxon>
        <taxon>Parmeliaceae</taxon>
        <taxon>Alectoria</taxon>
    </lineage>
</organism>
<reference evidence="4" key="1">
    <citation type="submission" date="2021-03" db="EMBL/GenBank/DDBJ databases">
        <authorList>
            <person name="Tagirdzhanova G."/>
        </authorList>
    </citation>
    <scope>NUCLEOTIDE SEQUENCE</scope>
</reference>
<accession>A0A8H3JAR4</accession>
<keyword evidence="2" id="KW-0472">Membrane</keyword>
<keyword evidence="2" id="KW-0812">Transmembrane</keyword>
<dbReference type="AlphaFoldDB" id="A0A8H3JAR4"/>
<dbReference type="OrthoDB" id="5429226at2759"/>
<evidence type="ECO:0000256" key="1">
    <source>
        <dbReference type="SAM" id="MobiDB-lite"/>
    </source>
</evidence>
<evidence type="ECO:0000313" key="4">
    <source>
        <dbReference type="EMBL" id="CAF9943544.1"/>
    </source>
</evidence>
<protein>
    <submittedName>
        <fullName evidence="4">Uncharacterized protein</fullName>
    </submittedName>
</protein>
<dbReference type="Proteomes" id="UP000664203">
    <property type="component" value="Unassembled WGS sequence"/>
</dbReference>
<dbReference type="EMBL" id="CAJPDR010001096">
    <property type="protein sequence ID" value="CAF9943544.1"/>
    <property type="molecule type" value="Genomic_DNA"/>
</dbReference>
<evidence type="ECO:0000313" key="5">
    <source>
        <dbReference type="Proteomes" id="UP000664203"/>
    </source>
</evidence>
<feature type="region of interest" description="Disordered" evidence="1">
    <location>
        <begin position="180"/>
        <end position="203"/>
    </location>
</feature>
<proteinExistence type="predicted"/>
<feature type="signal peptide" evidence="3">
    <location>
        <begin position="1"/>
        <end position="25"/>
    </location>
</feature>